<protein>
    <recommendedName>
        <fullName evidence="1">Outer membrane protein beta-barrel domain-containing protein</fullName>
    </recommendedName>
</protein>
<dbReference type="STRING" id="926556.Echvi_1821"/>
<feature type="domain" description="Outer membrane protein beta-barrel" evidence="1">
    <location>
        <begin position="48"/>
        <end position="237"/>
    </location>
</feature>
<dbReference type="OrthoDB" id="1467485at2"/>
<gene>
    <name evidence="2" type="ordered locus">Echvi_1821</name>
</gene>
<dbReference type="eggNOG" id="ENOG502Z7U1">
    <property type="taxonomic scope" value="Bacteria"/>
</dbReference>
<dbReference type="HOGENOM" id="CLU_082712_1_1_10"/>
<dbReference type="Proteomes" id="UP000010796">
    <property type="component" value="Chromosome"/>
</dbReference>
<evidence type="ECO:0000313" key="3">
    <source>
        <dbReference type="Proteomes" id="UP000010796"/>
    </source>
</evidence>
<name>L0FZN8_ECHVK</name>
<dbReference type="AlphaFoldDB" id="L0FZN8"/>
<dbReference type="Pfam" id="PF13568">
    <property type="entry name" value="OMP_b-brl_2"/>
    <property type="match status" value="1"/>
</dbReference>
<proteinExistence type="predicted"/>
<organism evidence="2 3">
    <name type="scientific">Echinicola vietnamensis (strain DSM 17526 / LMG 23754 / KMM 6221)</name>
    <dbReference type="NCBI Taxonomy" id="926556"/>
    <lineage>
        <taxon>Bacteria</taxon>
        <taxon>Pseudomonadati</taxon>
        <taxon>Bacteroidota</taxon>
        <taxon>Cytophagia</taxon>
        <taxon>Cytophagales</taxon>
        <taxon>Cyclobacteriaceae</taxon>
        <taxon>Echinicola</taxon>
    </lineage>
</organism>
<reference evidence="3" key="1">
    <citation type="submission" date="2012-02" db="EMBL/GenBank/DDBJ databases">
        <title>The complete genome of Echinicola vietnamensis DSM 17526.</title>
        <authorList>
            <person name="Lucas S."/>
            <person name="Copeland A."/>
            <person name="Lapidus A."/>
            <person name="Glavina del Rio T."/>
            <person name="Dalin E."/>
            <person name="Tice H."/>
            <person name="Bruce D."/>
            <person name="Goodwin L."/>
            <person name="Pitluck S."/>
            <person name="Peters L."/>
            <person name="Ovchinnikova G."/>
            <person name="Teshima H."/>
            <person name="Kyrpides N."/>
            <person name="Mavromatis K."/>
            <person name="Ivanova N."/>
            <person name="Brettin T."/>
            <person name="Detter J.C."/>
            <person name="Han C."/>
            <person name="Larimer F."/>
            <person name="Land M."/>
            <person name="Hauser L."/>
            <person name="Markowitz V."/>
            <person name="Cheng J.-F."/>
            <person name="Hugenholtz P."/>
            <person name="Woyke T."/>
            <person name="Wu D."/>
            <person name="Brambilla E."/>
            <person name="Klenk H.-P."/>
            <person name="Eisen J.A."/>
        </authorList>
    </citation>
    <scope>NUCLEOTIDE SEQUENCE [LARGE SCALE GENOMIC DNA]</scope>
    <source>
        <strain evidence="3">DSM 17526 / LMG 23754 / KMM 6221</strain>
    </source>
</reference>
<sequence>MQTLNLWHKFDLYWRKIALVFLLLIGSWSSALAQDHYRPINKSGQDDQFLSYGFFLAAHTSSLRLKYSEAFMDPENPAFANIRSIQPVFSPGFSLGFLLKMRLHDQLTLTGTPKVGFYEFQTDITYFANNGGVVWEDLIVPGDGMPYTETTITEMTMVEMPLLIKYKSMRFDNTRMFFVAGANPMFRTKSQDEADADQLVLKSKDVALELGMGFDFYFKFFKFSPEIRFSHGLSNIYKSETSDQRFAGAIDELRRKSITVYLNFQ</sequence>
<evidence type="ECO:0000313" key="2">
    <source>
        <dbReference type="EMBL" id="AGA78080.1"/>
    </source>
</evidence>
<dbReference type="PATRIC" id="fig|926556.3.peg.1937"/>
<keyword evidence="3" id="KW-1185">Reference proteome</keyword>
<dbReference type="KEGG" id="evi:Echvi_1821"/>
<evidence type="ECO:0000259" key="1">
    <source>
        <dbReference type="Pfam" id="PF13568"/>
    </source>
</evidence>
<dbReference type="RefSeq" id="WP_015265642.1">
    <property type="nucleotide sequence ID" value="NC_019904.1"/>
</dbReference>
<dbReference type="EMBL" id="CP003346">
    <property type="protein sequence ID" value="AGA78080.1"/>
    <property type="molecule type" value="Genomic_DNA"/>
</dbReference>
<dbReference type="InterPro" id="IPR025665">
    <property type="entry name" value="Beta-barrel_OMP_2"/>
</dbReference>
<accession>L0FZN8</accession>